<keyword evidence="4" id="KW-1185">Reference proteome</keyword>
<feature type="region of interest" description="Disordered" evidence="1">
    <location>
        <begin position="63"/>
        <end position="83"/>
    </location>
</feature>
<evidence type="ECO:0000313" key="3">
    <source>
        <dbReference type="EMBL" id="KAF5320792.1"/>
    </source>
</evidence>
<feature type="signal peptide" evidence="2">
    <location>
        <begin position="1"/>
        <end position="23"/>
    </location>
</feature>
<protein>
    <submittedName>
        <fullName evidence="3">Uncharacterized protein</fullName>
    </submittedName>
</protein>
<organism evidence="3 4">
    <name type="scientific">Psilocybe cf. subviscida</name>
    <dbReference type="NCBI Taxonomy" id="2480587"/>
    <lineage>
        <taxon>Eukaryota</taxon>
        <taxon>Fungi</taxon>
        <taxon>Dikarya</taxon>
        <taxon>Basidiomycota</taxon>
        <taxon>Agaricomycotina</taxon>
        <taxon>Agaricomycetes</taxon>
        <taxon>Agaricomycetidae</taxon>
        <taxon>Agaricales</taxon>
        <taxon>Agaricineae</taxon>
        <taxon>Strophariaceae</taxon>
        <taxon>Psilocybe</taxon>
    </lineage>
</organism>
<comment type="caution">
    <text evidence="3">The sequence shown here is derived from an EMBL/GenBank/DDBJ whole genome shotgun (WGS) entry which is preliminary data.</text>
</comment>
<dbReference type="OrthoDB" id="4584900at2759"/>
<feature type="chain" id="PRO_5034199359" evidence="2">
    <location>
        <begin position="24"/>
        <end position="272"/>
    </location>
</feature>
<dbReference type="PROSITE" id="PS51257">
    <property type="entry name" value="PROKAR_LIPOPROTEIN"/>
    <property type="match status" value="1"/>
</dbReference>
<sequence>MAILPRLPLLAILLTTLLACANAEDRQSATATIHRFALRSSASVHDDSNVTDAQRYAKWLTQRKPTRRSTAMRRQASPGFVSDPDSAMMRVADTSSGQGVGSLVYSSSNNVWTVSEEGSPTTITLNSEIPGITTRAYQQLMSNADSTYPVLGIGQCNSGAPVDIGSGSSNVLCLLNTEAVGTSPGSVPTQLSNSLSGSTATYVESNIWTVNYSSKTATPTWVNPNGTSVEAHIVVAVTNSNIIFVTGDVAATSAAYGLEFREVTLNFSILES</sequence>
<dbReference type="AlphaFoldDB" id="A0A8H5BCL4"/>
<evidence type="ECO:0000313" key="4">
    <source>
        <dbReference type="Proteomes" id="UP000567179"/>
    </source>
</evidence>
<accession>A0A8H5BCL4</accession>
<dbReference type="Proteomes" id="UP000567179">
    <property type="component" value="Unassembled WGS sequence"/>
</dbReference>
<dbReference type="EMBL" id="JAACJJ010000028">
    <property type="protein sequence ID" value="KAF5320792.1"/>
    <property type="molecule type" value="Genomic_DNA"/>
</dbReference>
<keyword evidence="2" id="KW-0732">Signal</keyword>
<evidence type="ECO:0000256" key="2">
    <source>
        <dbReference type="SAM" id="SignalP"/>
    </source>
</evidence>
<evidence type="ECO:0000256" key="1">
    <source>
        <dbReference type="SAM" id="MobiDB-lite"/>
    </source>
</evidence>
<reference evidence="3 4" key="1">
    <citation type="journal article" date="2020" name="ISME J.">
        <title>Uncovering the hidden diversity of litter-decomposition mechanisms in mushroom-forming fungi.</title>
        <authorList>
            <person name="Floudas D."/>
            <person name="Bentzer J."/>
            <person name="Ahren D."/>
            <person name="Johansson T."/>
            <person name="Persson P."/>
            <person name="Tunlid A."/>
        </authorList>
    </citation>
    <scope>NUCLEOTIDE SEQUENCE [LARGE SCALE GENOMIC DNA]</scope>
    <source>
        <strain evidence="3 4">CBS 101986</strain>
    </source>
</reference>
<name>A0A8H5BCL4_9AGAR</name>
<gene>
    <name evidence="3" type="ORF">D9619_001226</name>
</gene>
<proteinExistence type="predicted"/>